<dbReference type="RefSeq" id="YP_010054583.1">
    <property type="nucleotide sequence ID" value="NC_054655.1"/>
</dbReference>
<dbReference type="InterPro" id="IPR008841">
    <property type="entry name" value="Siphovirus-type_tail_N"/>
</dbReference>
<accession>A0A516KR95</accession>
<feature type="domain" description="Siphovirus-type tail component RIFT-related" evidence="1">
    <location>
        <begin position="49"/>
        <end position="106"/>
    </location>
</feature>
<dbReference type="Pfam" id="PF05709">
    <property type="entry name" value="Sipho_tail"/>
    <property type="match status" value="1"/>
</dbReference>
<name>A0A516KR95_9CAUD</name>
<dbReference type="GeneID" id="64470500"/>
<evidence type="ECO:0000259" key="1">
    <source>
        <dbReference type="Pfam" id="PF05709"/>
    </source>
</evidence>
<sequence length="285" mass="30301">MARLLLENALDSLSLNGVAETGTGVQATTGLTGFGLPPVSVQWLEGAGDGAVYRRTRVQPRDIDIPLDIVGRDTAHLKQLLSRLAKLFSGRATLRFFDGDSVEWRTDVVRVGGFDVNYGGSTTGNKDLQTVVTLRAGDPYWTAAKASIKTVGGGTPPAAFVSSFLTLPVAPSQAIGQMTLDNTGDATAYPVWTVFGPGDTFTAVSPSGETLVWEGELEDGEKLTIDSRYGTVIDGTGANRYAELAPAPRFWSLPPGQTTCTASLLNITASSKIVCSWQARKWMVI</sequence>
<protein>
    <submittedName>
        <fullName evidence="2">Minor tail protein</fullName>
    </submittedName>
</protein>
<dbReference type="KEGG" id="vg:64470500"/>
<keyword evidence="3" id="KW-1185">Reference proteome</keyword>
<dbReference type="Gene3D" id="2.60.120.860">
    <property type="match status" value="1"/>
</dbReference>
<reference evidence="2 3" key="1">
    <citation type="submission" date="2019-06" db="EMBL/GenBank/DDBJ databases">
        <authorList>
            <person name="Lopez J."/>
            <person name="Ball K.N."/>
            <person name="Bhuiyan S."/>
            <person name="Nayek S."/>
            <person name="Sivoravong A."/>
            <person name="Hughes L.E."/>
            <person name="Garlena R.A."/>
            <person name="Russell D.A."/>
            <person name="Pope W.H."/>
            <person name="Jacobs-Sera D."/>
            <person name="Hatfull G.F."/>
        </authorList>
    </citation>
    <scope>NUCLEOTIDE SEQUENCE [LARGE SCALE GENOMIC DNA]</scope>
</reference>
<dbReference type="Proteomes" id="UP000317273">
    <property type="component" value="Segment"/>
</dbReference>
<evidence type="ECO:0000313" key="3">
    <source>
        <dbReference type="Proteomes" id="UP000317273"/>
    </source>
</evidence>
<dbReference type="EMBL" id="MN062705">
    <property type="protein sequence ID" value="QDP44222.1"/>
    <property type="molecule type" value="Genomic_DNA"/>
</dbReference>
<proteinExistence type="predicted"/>
<gene>
    <name evidence="2" type="primary">19</name>
    <name evidence="2" type="ORF">SEA_CELIA_19</name>
</gene>
<organism evidence="2 3">
    <name type="scientific">Streptomyces phage Celia</name>
    <dbReference type="NCBI Taxonomy" id="2590946"/>
    <lineage>
        <taxon>Viruses</taxon>
        <taxon>Duplodnaviria</taxon>
        <taxon>Heunggongvirae</taxon>
        <taxon>Uroviricota</taxon>
        <taxon>Caudoviricetes</taxon>
        <taxon>Arquatrovirinae</taxon>
        <taxon>Celiavirus</taxon>
        <taxon>Celiavirus celia</taxon>
    </lineage>
</organism>
<evidence type="ECO:0000313" key="2">
    <source>
        <dbReference type="EMBL" id="QDP44222.1"/>
    </source>
</evidence>